<organism evidence="1 2">
    <name type="scientific">Ixodes persulcatus</name>
    <name type="common">Taiga tick</name>
    <dbReference type="NCBI Taxonomy" id="34615"/>
    <lineage>
        <taxon>Eukaryota</taxon>
        <taxon>Metazoa</taxon>
        <taxon>Ecdysozoa</taxon>
        <taxon>Arthropoda</taxon>
        <taxon>Chelicerata</taxon>
        <taxon>Arachnida</taxon>
        <taxon>Acari</taxon>
        <taxon>Parasitiformes</taxon>
        <taxon>Ixodida</taxon>
        <taxon>Ixodoidea</taxon>
        <taxon>Ixodidae</taxon>
        <taxon>Ixodinae</taxon>
        <taxon>Ixodes</taxon>
    </lineage>
</organism>
<gene>
    <name evidence="1" type="ORF">HPB47_014541</name>
</gene>
<accession>A0AC60QWL4</accession>
<proteinExistence type="predicted"/>
<comment type="caution">
    <text evidence="1">The sequence shown here is derived from an EMBL/GenBank/DDBJ whole genome shotgun (WGS) entry which is preliminary data.</text>
</comment>
<name>A0AC60QWL4_IXOPE</name>
<protein>
    <submittedName>
        <fullName evidence="1">Uncharacterized protein</fullName>
    </submittedName>
</protein>
<evidence type="ECO:0000313" key="2">
    <source>
        <dbReference type="Proteomes" id="UP000805193"/>
    </source>
</evidence>
<sequence>MADDASFADFFDFVLRVDELLYDGRDDNQPVDLPRRRCRDRLNPLEHFNEHEFLILLESLPLEASDRGLPLSPMLQLLIALRFYGAGTFQLALGASRKRRFAGSSSECRGRIFDNSRARALYEHGRVPGLLLGDAAYACTSFLLTPLTSPGAANSPEGSHAHLLYFQSLDDAGGPTSCRLHLQSQSTPSTTCGHAHAS</sequence>
<dbReference type="Proteomes" id="UP000805193">
    <property type="component" value="Unassembled WGS sequence"/>
</dbReference>
<reference evidence="1 2" key="1">
    <citation type="journal article" date="2020" name="Cell">
        <title>Large-Scale Comparative Analyses of Tick Genomes Elucidate Their Genetic Diversity and Vector Capacities.</title>
        <authorList>
            <consortium name="Tick Genome and Microbiome Consortium (TIGMIC)"/>
            <person name="Jia N."/>
            <person name="Wang J."/>
            <person name="Shi W."/>
            <person name="Du L."/>
            <person name="Sun Y."/>
            <person name="Zhan W."/>
            <person name="Jiang J.F."/>
            <person name="Wang Q."/>
            <person name="Zhang B."/>
            <person name="Ji P."/>
            <person name="Bell-Sakyi L."/>
            <person name="Cui X.M."/>
            <person name="Yuan T.T."/>
            <person name="Jiang B.G."/>
            <person name="Yang W.F."/>
            <person name="Lam T.T."/>
            <person name="Chang Q.C."/>
            <person name="Ding S.J."/>
            <person name="Wang X.J."/>
            <person name="Zhu J.G."/>
            <person name="Ruan X.D."/>
            <person name="Zhao L."/>
            <person name="Wei J.T."/>
            <person name="Ye R.Z."/>
            <person name="Que T.C."/>
            <person name="Du C.H."/>
            <person name="Zhou Y.H."/>
            <person name="Cheng J.X."/>
            <person name="Dai P.F."/>
            <person name="Guo W.B."/>
            <person name="Han X.H."/>
            <person name="Huang E.J."/>
            <person name="Li L.F."/>
            <person name="Wei W."/>
            <person name="Gao Y.C."/>
            <person name="Liu J.Z."/>
            <person name="Shao H.Z."/>
            <person name="Wang X."/>
            <person name="Wang C.C."/>
            <person name="Yang T.C."/>
            <person name="Huo Q.B."/>
            <person name="Li W."/>
            <person name="Chen H.Y."/>
            <person name="Chen S.E."/>
            <person name="Zhou L.G."/>
            <person name="Ni X.B."/>
            <person name="Tian J.H."/>
            <person name="Sheng Y."/>
            <person name="Liu T."/>
            <person name="Pan Y.S."/>
            <person name="Xia L.Y."/>
            <person name="Li J."/>
            <person name="Zhao F."/>
            <person name="Cao W.C."/>
        </authorList>
    </citation>
    <scope>NUCLEOTIDE SEQUENCE [LARGE SCALE GENOMIC DNA]</scope>
    <source>
        <strain evidence="1">Iper-2018</strain>
    </source>
</reference>
<evidence type="ECO:0000313" key="1">
    <source>
        <dbReference type="EMBL" id="KAG0443775.1"/>
    </source>
</evidence>
<dbReference type="EMBL" id="JABSTQ010002913">
    <property type="protein sequence ID" value="KAG0443775.1"/>
    <property type="molecule type" value="Genomic_DNA"/>
</dbReference>
<keyword evidence="2" id="KW-1185">Reference proteome</keyword>